<dbReference type="EMBL" id="MFFM01000009">
    <property type="protein sequence ID" value="OGF14065.1"/>
    <property type="molecule type" value="Genomic_DNA"/>
</dbReference>
<protein>
    <submittedName>
        <fullName evidence="2">Uncharacterized protein</fullName>
    </submittedName>
</protein>
<keyword evidence="1" id="KW-1133">Transmembrane helix</keyword>
<proteinExistence type="predicted"/>
<evidence type="ECO:0000256" key="1">
    <source>
        <dbReference type="SAM" id="Phobius"/>
    </source>
</evidence>
<evidence type="ECO:0000313" key="2">
    <source>
        <dbReference type="EMBL" id="OGF14065.1"/>
    </source>
</evidence>
<feature type="transmembrane region" description="Helical" evidence="1">
    <location>
        <begin position="6"/>
        <end position="25"/>
    </location>
</feature>
<accession>A0A1F5RHV2</accession>
<dbReference type="AlphaFoldDB" id="A0A1F5RHV2"/>
<keyword evidence="1" id="KW-0472">Membrane</keyword>
<organism evidence="2 3">
    <name type="scientific">Candidatus Edwardsbacteria bacterium GWF2_54_11</name>
    <dbReference type="NCBI Taxonomy" id="1817851"/>
    <lineage>
        <taxon>Bacteria</taxon>
        <taxon>Candidatus Edwardsiibacteriota</taxon>
    </lineage>
</organism>
<sequence>MNIKSPISFILGILLAAFGAWGIIASENPAKFIPLVIGLSLIYLGWRGGRQPTIIIGHIIVTSGCFLITYGIYLLPHAKPDLAHILGLPLFWGLFCLFGGICAIYHGFCNCVICCSGKAEIGQIK</sequence>
<gene>
    <name evidence="2" type="ORF">A2024_05910</name>
</gene>
<keyword evidence="1" id="KW-0812">Transmembrane</keyword>
<feature type="transmembrane region" description="Helical" evidence="1">
    <location>
        <begin position="82"/>
        <end position="108"/>
    </location>
</feature>
<evidence type="ECO:0000313" key="3">
    <source>
        <dbReference type="Proteomes" id="UP000177230"/>
    </source>
</evidence>
<comment type="caution">
    <text evidence="2">The sequence shown here is derived from an EMBL/GenBank/DDBJ whole genome shotgun (WGS) entry which is preliminary data.</text>
</comment>
<feature type="transmembrane region" description="Helical" evidence="1">
    <location>
        <begin position="55"/>
        <end position="75"/>
    </location>
</feature>
<name>A0A1F5RHV2_9BACT</name>
<reference evidence="2 3" key="1">
    <citation type="journal article" date="2016" name="Nat. Commun.">
        <title>Thousands of microbial genomes shed light on interconnected biogeochemical processes in an aquifer system.</title>
        <authorList>
            <person name="Anantharaman K."/>
            <person name="Brown C.T."/>
            <person name="Hug L.A."/>
            <person name="Sharon I."/>
            <person name="Castelle C.J."/>
            <person name="Probst A.J."/>
            <person name="Thomas B.C."/>
            <person name="Singh A."/>
            <person name="Wilkins M.J."/>
            <person name="Karaoz U."/>
            <person name="Brodie E.L."/>
            <person name="Williams K.H."/>
            <person name="Hubbard S.S."/>
            <person name="Banfield J.F."/>
        </authorList>
    </citation>
    <scope>NUCLEOTIDE SEQUENCE [LARGE SCALE GENOMIC DNA]</scope>
</reference>
<dbReference type="Proteomes" id="UP000177230">
    <property type="component" value="Unassembled WGS sequence"/>
</dbReference>
<feature type="transmembrane region" description="Helical" evidence="1">
    <location>
        <begin position="32"/>
        <end position="49"/>
    </location>
</feature>